<accession>A0A9D3YFY0</accession>
<keyword evidence="2" id="KW-1185">Reference proteome</keyword>
<dbReference type="AlphaFoldDB" id="A0A9D3YFY0"/>
<reference evidence="1" key="1">
    <citation type="journal article" date="2019" name="bioRxiv">
        <title>The Genome of the Zebra Mussel, Dreissena polymorpha: A Resource for Invasive Species Research.</title>
        <authorList>
            <person name="McCartney M.A."/>
            <person name="Auch B."/>
            <person name="Kono T."/>
            <person name="Mallez S."/>
            <person name="Zhang Y."/>
            <person name="Obille A."/>
            <person name="Becker A."/>
            <person name="Abrahante J.E."/>
            <person name="Garbe J."/>
            <person name="Badalamenti J.P."/>
            <person name="Herman A."/>
            <person name="Mangelson H."/>
            <person name="Liachko I."/>
            <person name="Sullivan S."/>
            <person name="Sone E.D."/>
            <person name="Koren S."/>
            <person name="Silverstein K.A.T."/>
            <person name="Beckman K.B."/>
            <person name="Gohl D.M."/>
        </authorList>
    </citation>
    <scope>NUCLEOTIDE SEQUENCE</scope>
    <source>
        <strain evidence="1">Duluth1</strain>
        <tissue evidence="1">Whole animal</tissue>
    </source>
</reference>
<evidence type="ECO:0000313" key="2">
    <source>
        <dbReference type="Proteomes" id="UP000828390"/>
    </source>
</evidence>
<sequence>MISHKLIYVDDIIRFDDNSTYLCETPRSCRKCTAETSCRKKARALESGSRPSFWLLIKVRRSPPAAYSKTRQYSVVAWKPEFAEQFQRGYDLDFESMLIHKLTDAVYDSHNQIAK</sequence>
<comment type="caution">
    <text evidence="1">The sequence shown here is derived from an EMBL/GenBank/DDBJ whole genome shotgun (WGS) entry which is preliminary data.</text>
</comment>
<protein>
    <submittedName>
        <fullName evidence="1">Uncharacterized protein</fullName>
    </submittedName>
</protein>
<proteinExistence type="predicted"/>
<evidence type="ECO:0000313" key="1">
    <source>
        <dbReference type="EMBL" id="KAH3697667.1"/>
    </source>
</evidence>
<dbReference type="EMBL" id="JAIWYP010000016">
    <property type="protein sequence ID" value="KAH3697667.1"/>
    <property type="molecule type" value="Genomic_DNA"/>
</dbReference>
<dbReference type="Proteomes" id="UP000828390">
    <property type="component" value="Unassembled WGS sequence"/>
</dbReference>
<name>A0A9D3YFY0_DREPO</name>
<gene>
    <name evidence="1" type="ORF">DPMN_085173</name>
</gene>
<reference evidence="1" key="2">
    <citation type="submission" date="2020-11" db="EMBL/GenBank/DDBJ databases">
        <authorList>
            <person name="McCartney M.A."/>
            <person name="Auch B."/>
            <person name="Kono T."/>
            <person name="Mallez S."/>
            <person name="Becker A."/>
            <person name="Gohl D.M."/>
            <person name="Silverstein K.A.T."/>
            <person name="Koren S."/>
            <person name="Bechman K.B."/>
            <person name="Herman A."/>
            <person name="Abrahante J.E."/>
            <person name="Garbe J."/>
        </authorList>
    </citation>
    <scope>NUCLEOTIDE SEQUENCE</scope>
    <source>
        <strain evidence="1">Duluth1</strain>
        <tissue evidence="1">Whole animal</tissue>
    </source>
</reference>
<organism evidence="1 2">
    <name type="scientific">Dreissena polymorpha</name>
    <name type="common">Zebra mussel</name>
    <name type="synonym">Mytilus polymorpha</name>
    <dbReference type="NCBI Taxonomy" id="45954"/>
    <lineage>
        <taxon>Eukaryota</taxon>
        <taxon>Metazoa</taxon>
        <taxon>Spiralia</taxon>
        <taxon>Lophotrochozoa</taxon>
        <taxon>Mollusca</taxon>
        <taxon>Bivalvia</taxon>
        <taxon>Autobranchia</taxon>
        <taxon>Heteroconchia</taxon>
        <taxon>Euheterodonta</taxon>
        <taxon>Imparidentia</taxon>
        <taxon>Neoheterodontei</taxon>
        <taxon>Myida</taxon>
        <taxon>Dreissenoidea</taxon>
        <taxon>Dreissenidae</taxon>
        <taxon>Dreissena</taxon>
    </lineage>
</organism>